<dbReference type="Pfam" id="PF13938">
    <property type="entry name" value="DUF4213"/>
    <property type="match status" value="1"/>
</dbReference>
<dbReference type="Pfam" id="PF04016">
    <property type="entry name" value="DUF364"/>
    <property type="match status" value="1"/>
</dbReference>
<evidence type="ECO:0000259" key="1">
    <source>
        <dbReference type="Pfam" id="PF04016"/>
    </source>
</evidence>
<dbReference type="RefSeq" id="WP_313274581.1">
    <property type="nucleotide sequence ID" value="NZ_JASXSX010000005.1"/>
</dbReference>
<keyword evidence="4" id="KW-1185">Reference proteome</keyword>
<evidence type="ECO:0000313" key="3">
    <source>
        <dbReference type="EMBL" id="MDT3768148.1"/>
    </source>
</evidence>
<sequence length="251" mass="27402">MSNPWYLYDRLLDPIDDDVIVEDYQVGRSWTQVHASSGSVGLAMNTDFGTRPQLTADDSLIGKPLHSVAQLVKSWNAPEASVGMAAINAWYNTPDALKSFTPHPNAREHDAFAVYAQDIVGKRVAVVGHFPGVENRLSQARELTVLERKPWQGDYPDPASEYVLADQDYVFITGSTFANRTAPRLLQLSENARVVILGPTTPLAAALFEEGVDGLSGLVVTDPQKLKKSLRGVGGLSHFDAGVTYDVVKQH</sequence>
<dbReference type="SUPFAM" id="SSF159713">
    <property type="entry name" value="Dhaf3308-like"/>
    <property type="match status" value="1"/>
</dbReference>
<dbReference type="InterPro" id="IPR007161">
    <property type="entry name" value="DUF364"/>
</dbReference>
<evidence type="ECO:0000313" key="4">
    <source>
        <dbReference type="Proteomes" id="UP001247542"/>
    </source>
</evidence>
<gene>
    <name evidence="3" type="ORF">QS713_08760</name>
</gene>
<protein>
    <submittedName>
        <fullName evidence="3">DUF364 domain-containing protein</fullName>
    </submittedName>
</protein>
<reference evidence="3 4" key="1">
    <citation type="submission" date="2023-06" db="EMBL/GenBank/DDBJ databases">
        <title>Draft genome sequence of Gleimia hominis type strain CCUG 57540T.</title>
        <authorList>
            <person name="Salva-Serra F."/>
            <person name="Cardew S."/>
            <person name="Jensie Markopoulos S."/>
            <person name="Ohlen M."/>
            <person name="Inganas E."/>
            <person name="Svensson-Stadler L."/>
            <person name="Moore E.R.B."/>
        </authorList>
    </citation>
    <scope>NUCLEOTIDE SEQUENCE [LARGE SCALE GENOMIC DNA]</scope>
    <source>
        <strain evidence="3 4">CCUG 57540</strain>
    </source>
</reference>
<dbReference type="Gene3D" id="3.40.50.11590">
    <property type="match status" value="1"/>
</dbReference>
<dbReference type="EMBL" id="JASXSX010000005">
    <property type="protein sequence ID" value="MDT3768148.1"/>
    <property type="molecule type" value="Genomic_DNA"/>
</dbReference>
<proteinExistence type="predicted"/>
<evidence type="ECO:0000259" key="2">
    <source>
        <dbReference type="Pfam" id="PF13938"/>
    </source>
</evidence>
<dbReference type="Proteomes" id="UP001247542">
    <property type="component" value="Unassembled WGS sequence"/>
</dbReference>
<organism evidence="3 4">
    <name type="scientific">Gleimia hominis</name>
    <dbReference type="NCBI Taxonomy" id="595468"/>
    <lineage>
        <taxon>Bacteria</taxon>
        <taxon>Bacillati</taxon>
        <taxon>Actinomycetota</taxon>
        <taxon>Actinomycetes</taxon>
        <taxon>Actinomycetales</taxon>
        <taxon>Actinomycetaceae</taxon>
        <taxon>Gleimia</taxon>
    </lineage>
</organism>
<dbReference type="Gene3D" id="3.30.390.100">
    <property type="match status" value="1"/>
</dbReference>
<dbReference type="InterPro" id="IPR025251">
    <property type="entry name" value="DUF4213"/>
</dbReference>
<feature type="domain" description="Putative heavy-metal chelation" evidence="1">
    <location>
        <begin position="110"/>
        <end position="248"/>
    </location>
</feature>
<name>A0ABU3ICP7_9ACTO</name>
<comment type="caution">
    <text evidence="3">The sequence shown here is derived from an EMBL/GenBank/DDBJ whole genome shotgun (WGS) entry which is preliminary data.</text>
</comment>
<accession>A0ABU3ICP7</accession>
<feature type="domain" description="DUF4213" evidence="2">
    <location>
        <begin position="8"/>
        <end position="91"/>
    </location>
</feature>